<reference evidence="7" key="2">
    <citation type="submission" date="2020-09" db="EMBL/GenBank/DDBJ databases">
        <authorList>
            <person name="Sun Q."/>
            <person name="Zhou Y."/>
        </authorList>
    </citation>
    <scope>NUCLEOTIDE SEQUENCE</scope>
    <source>
        <strain evidence="7">CGMCC 4.7368</strain>
    </source>
</reference>
<evidence type="ECO:0000256" key="2">
    <source>
        <dbReference type="ARBA" id="ARBA00008974"/>
    </source>
</evidence>
<proteinExistence type="inferred from homology"/>
<comment type="similarity">
    <text evidence="2">Belongs to the purine-cytosine permease (2.A.39) family.</text>
</comment>
<keyword evidence="5 6" id="KW-0472">Membrane</keyword>
<organism evidence="7 8">
    <name type="scientific">Nonomuraea cavernae</name>
    <dbReference type="NCBI Taxonomy" id="2045107"/>
    <lineage>
        <taxon>Bacteria</taxon>
        <taxon>Bacillati</taxon>
        <taxon>Actinomycetota</taxon>
        <taxon>Actinomycetes</taxon>
        <taxon>Streptosporangiales</taxon>
        <taxon>Streptosporangiaceae</taxon>
        <taxon>Nonomuraea</taxon>
    </lineage>
</organism>
<evidence type="ECO:0000256" key="4">
    <source>
        <dbReference type="ARBA" id="ARBA00022989"/>
    </source>
</evidence>
<dbReference type="AlphaFoldDB" id="A0A917YZ91"/>
<dbReference type="PANTHER" id="PTHR31118:SF32">
    <property type="entry name" value="KYNURENINE FORMAMIDASE"/>
    <property type="match status" value="1"/>
</dbReference>
<dbReference type="PANTHER" id="PTHR31118">
    <property type="entry name" value="CYCLASE-LIKE PROTEIN 2"/>
    <property type="match status" value="1"/>
</dbReference>
<sequence>MWSAAAASSVAAAFLSQIATFLPFLFGLSTASIIVAKSAEHMDPAAPNYVGGLLAIAPTWYFVPVCLIALIGGMSTGTTSLYGTGLDFSSVFASFTRVRATVFVGTLSIVFIFVGRFAANLTQSISTFATLIITCTAPWMVIMMLGYVTRRGWYDPDALQVFNRRQRGGRYWFTHGWNWRGLTASIVLVATGWSAHWGTDAYLAHPYLTEEAAALLVERGVRTVGIDALSVDPTPAADFPAHRVLCGAHAVIAENLTGLDRLLRARADGLSVEVSMLPIRLGGADGAPVRAVARVTGQAQRVPQE</sequence>
<keyword evidence="8" id="KW-1185">Reference proteome</keyword>
<dbReference type="GO" id="GO:0004061">
    <property type="term" value="F:arylformamidase activity"/>
    <property type="evidence" value="ECO:0007669"/>
    <property type="project" value="InterPro"/>
</dbReference>
<dbReference type="Pfam" id="PF02133">
    <property type="entry name" value="Transp_cyt_pur"/>
    <property type="match status" value="1"/>
</dbReference>
<dbReference type="GO" id="GO:0022857">
    <property type="term" value="F:transmembrane transporter activity"/>
    <property type="evidence" value="ECO:0007669"/>
    <property type="project" value="InterPro"/>
</dbReference>
<dbReference type="Gene3D" id="3.50.30.50">
    <property type="entry name" value="Putative cyclase"/>
    <property type="match status" value="1"/>
</dbReference>
<dbReference type="Proteomes" id="UP000646523">
    <property type="component" value="Unassembled WGS sequence"/>
</dbReference>
<name>A0A917YZ91_9ACTN</name>
<evidence type="ECO:0000256" key="6">
    <source>
        <dbReference type="SAM" id="Phobius"/>
    </source>
</evidence>
<evidence type="ECO:0000313" key="8">
    <source>
        <dbReference type="Proteomes" id="UP000646523"/>
    </source>
</evidence>
<comment type="subcellular location">
    <subcellularLocation>
        <location evidence="1">Membrane</location>
        <topology evidence="1">Multi-pass membrane protein</topology>
    </subcellularLocation>
</comment>
<dbReference type="SUPFAM" id="SSF102198">
    <property type="entry name" value="Putative cyclase"/>
    <property type="match status" value="1"/>
</dbReference>
<dbReference type="InterPro" id="IPR007325">
    <property type="entry name" value="KFase/CYL"/>
</dbReference>
<evidence type="ECO:0000256" key="1">
    <source>
        <dbReference type="ARBA" id="ARBA00004141"/>
    </source>
</evidence>
<evidence type="ECO:0000313" key="7">
    <source>
        <dbReference type="EMBL" id="GGO70520.1"/>
    </source>
</evidence>
<dbReference type="InterPro" id="IPR037175">
    <property type="entry name" value="KFase_sf"/>
</dbReference>
<gene>
    <name evidence="7" type="ORF">GCM10012289_34110</name>
</gene>
<keyword evidence="4 6" id="KW-1133">Transmembrane helix</keyword>
<evidence type="ECO:0000256" key="5">
    <source>
        <dbReference type="ARBA" id="ARBA00023136"/>
    </source>
</evidence>
<reference evidence="7" key="1">
    <citation type="journal article" date="2014" name="Int. J. Syst. Evol. Microbiol.">
        <title>Complete genome sequence of Corynebacterium casei LMG S-19264T (=DSM 44701T), isolated from a smear-ripened cheese.</title>
        <authorList>
            <consortium name="US DOE Joint Genome Institute (JGI-PGF)"/>
            <person name="Walter F."/>
            <person name="Albersmeier A."/>
            <person name="Kalinowski J."/>
            <person name="Ruckert C."/>
        </authorList>
    </citation>
    <scope>NUCLEOTIDE SEQUENCE</scope>
    <source>
        <strain evidence="7">CGMCC 4.7368</strain>
    </source>
</reference>
<accession>A0A917YZ91</accession>
<protein>
    <submittedName>
        <fullName evidence="7">Uncharacterized protein</fullName>
    </submittedName>
</protein>
<feature type="transmembrane region" description="Helical" evidence="6">
    <location>
        <begin position="125"/>
        <end position="148"/>
    </location>
</feature>
<keyword evidence="3 6" id="KW-0812">Transmembrane</keyword>
<dbReference type="EMBL" id="BMNH01000009">
    <property type="protein sequence ID" value="GGO70520.1"/>
    <property type="molecule type" value="Genomic_DNA"/>
</dbReference>
<feature type="transmembrane region" description="Helical" evidence="6">
    <location>
        <begin position="98"/>
        <end position="119"/>
    </location>
</feature>
<dbReference type="GO" id="GO:0019441">
    <property type="term" value="P:L-tryptophan catabolic process to kynurenine"/>
    <property type="evidence" value="ECO:0007669"/>
    <property type="project" value="InterPro"/>
</dbReference>
<feature type="transmembrane region" description="Helical" evidence="6">
    <location>
        <begin position="60"/>
        <end position="86"/>
    </location>
</feature>
<dbReference type="InterPro" id="IPR001248">
    <property type="entry name" value="Pur-cyt_permease"/>
</dbReference>
<evidence type="ECO:0000256" key="3">
    <source>
        <dbReference type="ARBA" id="ARBA00022692"/>
    </source>
</evidence>
<dbReference type="GO" id="GO:0016020">
    <property type="term" value="C:membrane"/>
    <property type="evidence" value="ECO:0007669"/>
    <property type="project" value="UniProtKB-SubCell"/>
</dbReference>
<comment type="caution">
    <text evidence="7">The sequence shown here is derived from an EMBL/GenBank/DDBJ whole genome shotgun (WGS) entry which is preliminary data.</text>
</comment>